<dbReference type="InterPro" id="IPR015422">
    <property type="entry name" value="PyrdxlP-dep_Trfase_small"/>
</dbReference>
<organism evidence="8 9">
    <name type="scientific">Pedobacter aquae</name>
    <dbReference type="NCBI Taxonomy" id="2605747"/>
    <lineage>
        <taxon>Bacteria</taxon>
        <taxon>Pseudomonadati</taxon>
        <taxon>Bacteroidota</taxon>
        <taxon>Sphingobacteriia</taxon>
        <taxon>Sphingobacteriales</taxon>
        <taxon>Sphingobacteriaceae</taxon>
        <taxon>Pedobacter</taxon>
    </lineage>
</organism>
<keyword evidence="5" id="KW-0663">Pyridoxal phosphate</keyword>
<evidence type="ECO:0000256" key="6">
    <source>
        <dbReference type="RuleBase" id="RU000481"/>
    </source>
</evidence>
<accession>A0A5C0VNK7</accession>
<dbReference type="GO" id="GO:0006520">
    <property type="term" value="P:amino acid metabolic process"/>
    <property type="evidence" value="ECO:0007669"/>
    <property type="project" value="InterPro"/>
</dbReference>
<dbReference type="EC" id="2.6.1.-" evidence="6"/>
<dbReference type="CDD" id="cd00609">
    <property type="entry name" value="AAT_like"/>
    <property type="match status" value="1"/>
</dbReference>
<evidence type="ECO:0000259" key="7">
    <source>
        <dbReference type="Pfam" id="PF00155"/>
    </source>
</evidence>
<dbReference type="PANTHER" id="PTHR46383">
    <property type="entry name" value="ASPARTATE AMINOTRANSFERASE"/>
    <property type="match status" value="1"/>
</dbReference>
<keyword evidence="4 6" id="KW-0808">Transferase</keyword>
<keyword evidence="9" id="KW-1185">Reference proteome</keyword>
<gene>
    <name evidence="8" type="ORF">FYC62_07245</name>
</gene>
<dbReference type="AlphaFoldDB" id="A0A5C0VNK7"/>
<reference evidence="8 9" key="1">
    <citation type="submission" date="2019-08" db="EMBL/GenBank/DDBJ databases">
        <title>Pedobacter sp. nov., isolated from Han river, South Korea.</title>
        <authorList>
            <person name="Lee D.-H."/>
            <person name="Kim Y.-S."/>
            <person name="Hwang E.-M."/>
            <person name="Le Tran T.C."/>
            <person name="Cha C.-J."/>
        </authorList>
    </citation>
    <scope>NUCLEOTIDE SEQUENCE [LARGE SCALE GENOMIC DNA]</scope>
    <source>
        <strain evidence="8 9">CJ43</strain>
    </source>
</reference>
<evidence type="ECO:0000313" key="8">
    <source>
        <dbReference type="EMBL" id="QEK53263.1"/>
    </source>
</evidence>
<dbReference type="InterPro" id="IPR050596">
    <property type="entry name" value="AspAT/PAT-like"/>
</dbReference>
<sequence length="380" mass="41412">MAKLGRELAAKGVKVINLSFGEPDFHTPQYIKDAAVDAMEKNFTYYSPVSGYPDLRKAISDKLKRENNLDFSPEQIVVSTGAKQALANALLCLINPGEEVIIPTPYWVSYSEMVKLAEGESVFINATVENNYKITPEQLEAAITPKTKLFMFSSPCNPTGSVYSKEELAGLVKVFEKHPQVYILSDEIYEHINFVGGHASIAEFPSVKERVIVVNGFSKGFAMTGWRLGYLAASKEIAAATDKLQGQTTSGTCSITQKAGLAALLGGLETVHQMRDAFLTRRDLVFGLLSQIPGVKVNLPEGAFYFFPDVSSFFGKTTEEGNVISNADDLCIYILNEAHVSTVTGEAFGNPDCIRISYAASEEELKDACSKITAALAKLK</sequence>
<dbReference type="Gene3D" id="3.90.1150.10">
    <property type="entry name" value="Aspartate Aminotransferase, domain 1"/>
    <property type="match status" value="1"/>
</dbReference>
<evidence type="ECO:0000256" key="3">
    <source>
        <dbReference type="ARBA" id="ARBA00022576"/>
    </source>
</evidence>
<evidence type="ECO:0000313" key="9">
    <source>
        <dbReference type="Proteomes" id="UP000323653"/>
    </source>
</evidence>
<dbReference type="InterPro" id="IPR004838">
    <property type="entry name" value="NHTrfase_class1_PyrdxlP-BS"/>
</dbReference>
<dbReference type="FunFam" id="3.40.640.10:FF:000033">
    <property type="entry name" value="Aspartate aminotransferase"/>
    <property type="match status" value="1"/>
</dbReference>
<dbReference type="Pfam" id="PF00155">
    <property type="entry name" value="Aminotran_1_2"/>
    <property type="match status" value="1"/>
</dbReference>
<evidence type="ECO:0000256" key="1">
    <source>
        <dbReference type="ARBA" id="ARBA00001933"/>
    </source>
</evidence>
<feature type="domain" description="Aminotransferase class I/classII large" evidence="7">
    <location>
        <begin position="14"/>
        <end position="372"/>
    </location>
</feature>
<evidence type="ECO:0000256" key="2">
    <source>
        <dbReference type="ARBA" id="ARBA00007441"/>
    </source>
</evidence>
<comment type="similarity">
    <text evidence="2 6">Belongs to the class-I pyridoxal-phosphate-dependent aminotransferase family.</text>
</comment>
<dbReference type="EMBL" id="CP043329">
    <property type="protein sequence ID" value="QEK53263.1"/>
    <property type="molecule type" value="Genomic_DNA"/>
</dbReference>
<dbReference type="InterPro" id="IPR015421">
    <property type="entry name" value="PyrdxlP-dep_Trfase_major"/>
</dbReference>
<evidence type="ECO:0000256" key="4">
    <source>
        <dbReference type="ARBA" id="ARBA00022679"/>
    </source>
</evidence>
<name>A0A5C0VNK7_9SPHI</name>
<protein>
    <recommendedName>
        <fullName evidence="6">Aminotransferase</fullName>
        <ecNumber evidence="6">2.6.1.-</ecNumber>
    </recommendedName>
</protein>
<dbReference type="PANTHER" id="PTHR46383:SF1">
    <property type="entry name" value="ASPARTATE AMINOTRANSFERASE"/>
    <property type="match status" value="1"/>
</dbReference>
<dbReference type="GO" id="GO:0030170">
    <property type="term" value="F:pyridoxal phosphate binding"/>
    <property type="evidence" value="ECO:0007669"/>
    <property type="project" value="InterPro"/>
</dbReference>
<dbReference type="SUPFAM" id="SSF53383">
    <property type="entry name" value="PLP-dependent transferases"/>
    <property type="match status" value="1"/>
</dbReference>
<dbReference type="Gene3D" id="3.40.640.10">
    <property type="entry name" value="Type I PLP-dependent aspartate aminotransferase-like (Major domain)"/>
    <property type="match status" value="1"/>
</dbReference>
<dbReference type="InterPro" id="IPR004839">
    <property type="entry name" value="Aminotransferase_I/II_large"/>
</dbReference>
<dbReference type="GO" id="GO:0008483">
    <property type="term" value="F:transaminase activity"/>
    <property type="evidence" value="ECO:0007669"/>
    <property type="project" value="UniProtKB-KW"/>
</dbReference>
<dbReference type="Proteomes" id="UP000323653">
    <property type="component" value="Chromosome"/>
</dbReference>
<proteinExistence type="inferred from homology"/>
<comment type="cofactor">
    <cofactor evidence="1 6">
        <name>pyridoxal 5'-phosphate</name>
        <dbReference type="ChEBI" id="CHEBI:597326"/>
    </cofactor>
</comment>
<dbReference type="KEGG" id="pej:FYC62_07245"/>
<dbReference type="PROSITE" id="PS00105">
    <property type="entry name" value="AA_TRANSFER_CLASS_1"/>
    <property type="match status" value="1"/>
</dbReference>
<dbReference type="InterPro" id="IPR015424">
    <property type="entry name" value="PyrdxlP-dep_Trfase"/>
</dbReference>
<keyword evidence="3 6" id="KW-0032">Aminotransferase</keyword>
<evidence type="ECO:0000256" key="5">
    <source>
        <dbReference type="ARBA" id="ARBA00022898"/>
    </source>
</evidence>
<dbReference type="PRINTS" id="PR00753">
    <property type="entry name" value="ACCSYNTHASE"/>
</dbReference>